<dbReference type="Gene3D" id="3.40.720.10">
    <property type="entry name" value="Alkaline Phosphatase, subunit A"/>
    <property type="match status" value="1"/>
</dbReference>
<feature type="transmembrane region" description="Helical" evidence="1">
    <location>
        <begin position="51"/>
        <end position="71"/>
    </location>
</feature>
<dbReference type="EMBL" id="BAAAYN010000035">
    <property type="protein sequence ID" value="GAA3392031.1"/>
    <property type="molecule type" value="Genomic_DNA"/>
</dbReference>
<keyword evidence="1" id="KW-0812">Transmembrane</keyword>
<evidence type="ECO:0000256" key="1">
    <source>
        <dbReference type="SAM" id="Phobius"/>
    </source>
</evidence>
<comment type="caution">
    <text evidence="2">The sequence shown here is derived from an EMBL/GenBank/DDBJ whole genome shotgun (WGS) entry which is preliminary data.</text>
</comment>
<gene>
    <name evidence="2" type="ORF">GCM10020369_52180</name>
</gene>
<proteinExistence type="predicted"/>
<evidence type="ECO:0000313" key="3">
    <source>
        <dbReference type="Proteomes" id="UP001501676"/>
    </source>
</evidence>
<keyword evidence="3" id="KW-1185">Reference proteome</keyword>
<organism evidence="2 3">
    <name type="scientific">Cryptosporangium minutisporangium</name>
    <dbReference type="NCBI Taxonomy" id="113569"/>
    <lineage>
        <taxon>Bacteria</taxon>
        <taxon>Bacillati</taxon>
        <taxon>Actinomycetota</taxon>
        <taxon>Actinomycetes</taxon>
        <taxon>Cryptosporangiales</taxon>
        <taxon>Cryptosporangiaceae</taxon>
        <taxon>Cryptosporangium</taxon>
    </lineage>
</organism>
<dbReference type="Pfam" id="PF01663">
    <property type="entry name" value="Phosphodiest"/>
    <property type="match status" value="1"/>
</dbReference>
<keyword evidence="1" id="KW-1133">Transmembrane helix</keyword>
<dbReference type="Proteomes" id="UP001501676">
    <property type="component" value="Unassembled WGS sequence"/>
</dbReference>
<feature type="transmembrane region" description="Helical" evidence="1">
    <location>
        <begin position="78"/>
        <end position="99"/>
    </location>
</feature>
<feature type="transmembrane region" description="Helical" evidence="1">
    <location>
        <begin position="21"/>
        <end position="45"/>
    </location>
</feature>
<reference evidence="3" key="1">
    <citation type="journal article" date="2019" name="Int. J. Syst. Evol. Microbiol.">
        <title>The Global Catalogue of Microorganisms (GCM) 10K type strain sequencing project: providing services to taxonomists for standard genome sequencing and annotation.</title>
        <authorList>
            <consortium name="The Broad Institute Genomics Platform"/>
            <consortium name="The Broad Institute Genome Sequencing Center for Infectious Disease"/>
            <person name="Wu L."/>
            <person name="Ma J."/>
        </authorList>
    </citation>
    <scope>NUCLEOTIDE SEQUENCE [LARGE SCALE GENOMIC DNA]</scope>
    <source>
        <strain evidence="3">JCM 9458</strain>
    </source>
</reference>
<accession>A0ABP6T3E0</accession>
<name>A0ABP6T3E0_9ACTN</name>
<evidence type="ECO:0000313" key="2">
    <source>
        <dbReference type="EMBL" id="GAA3392031.1"/>
    </source>
</evidence>
<dbReference type="InterPro" id="IPR002591">
    <property type="entry name" value="Phosphodiest/P_Trfase"/>
</dbReference>
<dbReference type="SUPFAM" id="SSF53649">
    <property type="entry name" value="Alkaline phosphatase-like"/>
    <property type="match status" value="1"/>
</dbReference>
<dbReference type="Pfam" id="PF04020">
    <property type="entry name" value="Phage_holin_4_2"/>
    <property type="match status" value="1"/>
</dbReference>
<protein>
    <submittedName>
        <fullName evidence="2">Phage holin family protein</fullName>
    </submittedName>
</protein>
<dbReference type="InterPro" id="IPR017850">
    <property type="entry name" value="Alkaline_phosphatase_core_sf"/>
</dbReference>
<sequence>MTRFRLLRSGGRQLLRGGRTATRLVLVWLVGAGTVGALSVTLPGFDIGRPVNALVISVALSALNALVWPVLMRFALAISVLTLGLGSFVLNGLLVYLSLSEIPDVRLPGPPTGLLVALTVSAVTGLTSSLVAVDEDEFFHRRVRRRARRRIQQGELGRPSNVPGLVMVQIDGLGHEVLQRAIRDGDTPTLARWLADGTHRLMPWTTDWSSQTGASQCGILHGSNRDMPAFRWYEKDHGRLMVSNRPADAAEIERRHSDGRGLLHADGASRGNLFTGDASHKSVTLSSAGRRKGRLGAGYQGYFANPYNAVRTLTGALIDVGREVVAAATQRRRDVRPRVPRGGIYPLVRALATVVTRDLVVEGVLDDMMHGRSVVYADLTGYDEVAHHSGIERYDSLAVLRSIDQQIGRLARAAELAPRPYRLVVLSDHGQSQGATFAQRYGVTLEQIVQGCCGQQPRATEDALTGPDGSALGFAARALRRLVPAVEHNPEMAGERVRSAEEEAAAREGILVLGSGNLGLVYFTERPERLTLEQIQAAYPDLLPTLVEHPGIGFLLLSTETRGSVVLGRHGAHYLESGEVLGLDPLAPFGPHAPALVRRADTFPHVADIMVNSLHDPQTDEVAAFEPLVGSHGGLGGPQTTAFLLHPVDLPTPVEPLVGPEEVHKVLRAWLAWLGHDAYADALAATAAVEEPAPPTPALDLVLDHFPVGDAKLL</sequence>
<dbReference type="InterPro" id="IPR007165">
    <property type="entry name" value="Phage_holin_4_2"/>
</dbReference>
<keyword evidence="1" id="KW-0472">Membrane</keyword>
<dbReference type="RefSeq" id="WP_345730846.1">
    <property type="nucleotide sequence ID" value="NZ_BAAAYN010000035.1"/>
</dbReference>